<evidence type="ECO:0000313" key="4">
    <source>
        <dbReference type="EMBL" id="GIM17244.1"/>
    </source>
</evidence>
<dbReference type="OrthoDB" id="274641at2759"/>
<dbReference type="InterPro" id="IPR007763">
    <property type="entry name" value="NDUFA12"/>
</dbReference>
<sequence>MTGRPHQHSALRRAFGAAFDWAIGKKAVGKDAAGNVYYRWFEGSGADRVERREVQWVTAYMYYDPKDIPSAWRMWLRKQRDDPPTDEEIQQNAVKEAALKSRVAALEETERLRRLRQQAVGTPDQHAGAQPDMARFLQQMAVDKTGGAEAGAAEQQGRVDADDSIASPSPSPTPSSNFKPETWRPGS</sequence>
<keyword evidence="6" id="KW-1185">Reference proteome</keyword>
<evidence type="ECO:0000313" key="6">
    <source>
        <dbReference type="Proteomes" id="UP000747110"/>
    </source>
</evidence>
<dbReference type="GO" id="GO:0045271">
    <property type="term" value="C:respiratory chain complex I"/>
    <property type="evidence" value="ECO:0007669"/>
    <property type="project" value="InterPro"/>
</dbReference>
<dbReference type="EMBL" id="BNCP01000094">
    <property type="protein sequence ID" value="GIL93330.1"/>
    <property type="molecule type" value="Genomic_DNA"/>
</dbReference>
<name>A0A8J4M004_9CHLO</name>
<evidence type="ECO:0000313" key="5">
    <source>
        <dbReference type="Proteomes" id="UP000722791"/>
    </source>
</evidence>
<evidence type="ECO:0000313" key="3">
    <source>
        <dbReference type="EMBL" id="GIL93330.1"/>
    </source>
</evidence>
<evidence type="ECO:0008006" key="7">
    <source>
        <dbReference type="Google" id="ProtNLM"/>
    </source>
</evidence>
<dbReference type="GO" id="GO:0032981">
    <property type="term" value="P:mitochondrial respiratory chain complex I assembly"/>
    <property type="evidence" value="ECO:0007669"/>
    <property type="project" value="TreeGrafter"/>
</dbReference>
<comment type="similarity">
    <text evidence="1">Belongs to the complex I NDUFA12 subunit family.</text>
</comment>
<dbReference type="PANTHER" id="PTHR32470:SF2">
    <property type="entry name" value="NADH DEHYDROGENASE [UBIQUINONE] 1 ALPHA SUBCOMPLEX ASSEMBLY FACTOR 2"/>
    <property type="match status" value="1"/>
</dbReference>
<reference evidence="4" key="1">
    <citation type="journal article" date="2021" name="Proc. Natl. Acad. Sci. U.S.A.">
        <title>Three genomes in the algal genus Volvox reveal the fate of a haploid sex-determining region after a transition to homothallism.</title>
        <authorList>
            <person name="Yamamoto K."/>
            <person name="Hamaji T."/>
            <person name="Kawai-Toyooka H."/>
            <person name="Matsuzaki R."/>
            <person name="Takahashi F."/>
            <person name="Nishimura Y."/>
            <person name="Kawachi M."/>
            <person name="Noguchi H."/>
            <person name="Minakuchi Y."/>
            <person name="Umen J.G."/>
            <person name="Toyoda A."/>
            <person name="Nozaki H."/>
        </authorList>
    </citation>
    <scope>NUCLEOTIDE SEQUENCE</scope>
    <source>
        <strain evidence="4">NIES-3785</strain>
        <strain evidence="3">NIES-3786</strain>
    </source>
</reference>
<gene>
    <name evidence="3" type="ORF">Vretifemale_20743</name>
    <name evidence="4" type="ORF">Vretimale_19746</name>
</gene>
<evidence type="ECO:0000256" key="2">
    <source>
        <dbReference type="SAM" id="MobiDB-lite"/>
    </source>
</evidence>
<proteinExistence type="inferred from homology"/>
<dbReference type="Pfam" id="PF05071">
    <property type="entry name" value="NDUFA12"/>
    <property type="match status" value="1"/>
</dbReference>
<protein>
    <recommendedName>
        <fullName evidence="7">NADH dehydrogenase [ubiquinone] 1 alpha subcomplex subunit 12</fullName>
    </recommendedName>
</protein>
<organism evidence="4 5">
    <name type="scientific">Volvox reticuliferus</name>
    <dbReference type="NCBI Taxonomy" id="1737510"/>
    <lineage>
        <taxon>Eukaryota</taxon>
        <taxon>Viridiplantae</taxon>
        <taxon>Chlorophyta</taxon>
        <taxon>core chlorophytes</taxon>
        <taxon>Chlorophyceae</taxon>
        <taxon>CS clade</taxon>
        <taxon>Chlamydomonadales</taxon>
        <taxon>Volvocaceae</taxon>
        <taxon>Volvox</taxon>
    </lineage>
</organism>
<dbReference type="Proteomes" id="UP000747110">
    <property type="component" value="Unassembled WGS sequence"/>
</dbReference>
<accession>A0A8J4M004</accession>
<feature type="region of interest" description="Disordered" evidence="2">
    <location>
        <begin position="118"/>
        <end position="187"/>
    </location>
</feature>
<dbReference type="EMBL" id="BNCQ01000097">
    <property type="protein sequence ID" value="GIM17244.1"/>
    <property type="molecule type" value="Genomic_DNA"/>
</dbReference>
<dbReference type="GO" id="GO:0005739">
    <property type="term" value="C:mitochondrion"/>
    <property type="evidence" value="ECO:0007669"/>
    <property type="project" value="TreeGrafter"/>
</dbReference>
<evidence type="ECO:0000256" key="1">
    <source>
        <dbReference type="ARBA" id="ARBA00007355"/>
    </source>
</evidence>
<dbReference type="InterPro" id="IPR052618">
    <property type="entry name" value="ComplexI_NDUFA12"/>
</dbReference>
<comment type="caution">
    <text evidence="4">The sequence shown here is derived from an EMBL/GenBank/DDBJ whole genome shotgun (WGS) entry which is preliminary data.</text>
</comment>
<dbReference type="Proteomes" id="UP000722791">
    <property type="component" value="Unassembled WGS sequence"/>
</dbReference>
<dbReference type="PANTHER" id="PTHR32470">
    <property type="entry name" value="ADH DEHYDROGENASE [UBIQUINONE] 1 ALPHA SUBCOMPLEX ASSEMBLY FACTOR 2"/>
    <property type="match status" value="1"/>
</dbReference>
<dbReference type="AlphaFoldDB" id="A0A8J4M004"/>